<dbReference type="InterPro" id="IPR012341">
    <property type="entry name" value="6hp_glycosidase-like_sf"/>
</dbReference>
<geneLocation type="plasmid" evidence="2 3">
    <name>pCadTS8_1</name>
</geneLocation>
<evidence type="ECO:0000313" key="3">
    <source>
        <dbReference type="Proteomes" id="UP001163726"/>
    </source>
</evidence>
<dbReference type="Pfam" id="PF17389">
    <property type="entry name" value="Bac_rhamnosid6H"/>
    <property type="match status" value="1"/>
</dbReference>
<dbReference type="PROSITE" id="PS51257">
    <property type="entry name" value="PROKAR_LIPOPROTEIN"/>
    <property type="match status" value="1"/>
</dbReference>
<protein>
    <submittedName>
        <fullName evidence="2">Esterase</fullName>
    </submittedName>
</protein>
<evidence type="ECO:0000259" key="1">
    <source>
        <dbReference type="Pfam" id="PF17389"/>
    </source>
</evidence>
<organism evidence="2 3">
    <name type="scientific">Catenovulum adriaticum</name>
    <dbReference type="NCBI Taxonomy" id="2984846"/>
    <lineage>
        <taxon>Bacteria</taxon>
        <taxon>Pseudomonadati</taxon>
        <taxon>Pseudomonadota</taxon>
        <taxon>Gammaproteobacteria</taxon>
        <taxon>Alteromonadales</taxon>
        <taxon>Alteromonadaceae</taxon>
        <taxon>Catenovulum</taxon>
    </lineage>
</organism>
<dbReference type="Gene3D" id="1.50.10.10">
    <property type="match status" value="1"/>
</dbReference>
<proteinExistence type="predicted"/>
<name>A0ABY7ARU0_9ALTE</name>
<dbReference type="Gene3D" id="2.60.120.260">
    <property type="entry name" value="Galactose-binding domain-like"/>
    <property type="match status" value="1"/>
</dbReference>
<sequence>MSPVIKFCPMAVVISGLMLGTVGCGPELKQKHEEQNRTQIKVSEPLYLRGSFNSWGTTAPLKKVSDKQYITQVDLGLGVHSFKIASQDWASQWALDSIKMVEFELSKKLEQPLALTQNSTSKEVRMLVEQPGEYEFTLKWQKGSPVVMLKRIVSEKLAQQAPLGDPEQTQKLIYQSYDKQPLTASFSVTDEQNGLRTYVHQTTQKLRDPVPQFSVYAEDEAFPQVRSGSIAFDALFALAVDEFKLDSVEKIRDSSYNKGQAIDCACFETGEKWHYVWTRDLAYAAHLGLALLDPERVKNSLEFKLSGYREGIDKPKYAAGSMSGLQVIQDTGSGGSWPISTDRVTWAFGADAAINMLSSDSRREFSGQAFEALANTIENDRLATYNAQTGLYGGEQSFLDWREQSYAAWIADDLTSMASSQSLSTNVAHYQAIRLAADLADELKQNELTNKYKNWAKALKQAINERFWLAEKGLYSSLTAGHFDTVAMAKFDWLGQSLAIITGIADKQKAQQILANYPHGPMGAPVIFPQQSGIPVYHNRAIWPFVTAYGLKAAIVGDNYRVADAAYQTLIRSAALNLSNMENLEWLSAQSVWLEKANPELSGPVINSKRQLWSVAAYLNMVVEGIFGVQVNKGKLGVKPYITTELANQFFTDTKNIELSNLTWRGKKITVNIEGPLTKDNKQGVYQLAEIKLNGQQLDNSVIEEGQLTKQNKILIKLMAPAHQVREINLVDSMPGVNDPNVFAPYEPTLSLISTDAGVKITIIDDKNGADVSYQIFRNGEQLIDALPQKSWFDATAPEYQACYSVAAIYNRSGHASHHSPVVCTQQGYVITVENQQVSSNKPIVKTDLGASLKNWGAPEDSLIIKDIEVEQSGKYALQFKYTNHQHDINTGITNGVKWLRVMDNNKQVIHEGVVQLPHTKVANGLAYSTPVEVTLAQGTYVVSLHDFYNMSYLTNNQTYIAAGGTNGPVNQFDLYGLKVMPTGSADTSSHQY</sequence>
<gene>
    <name evidence="2" type="ORF">OLW01_14800</name>
</gene>
<reference evidence="2" key="1">
    <citation type="submission" date="2022-10" db="EMBL/GenBank/DDBJ databases">
        <title>Catenovulum adriacola sp. nov. isolated in the Harbour of Susak.</title>
        <authorList>
            <person name="Schoch T."/>
            <person name="Reich S.J."/>
            <person name="Stoeferle S."/>
            <person name="Flaiz M."/>
            <person name="Kazda M."/>
            <person name="Riedel C.U."/>
            <person name="Duerre P."/>
        </authorList>
    </citation>
    <scope>NUCLEOTIDE SEQUENCE</scope>
    <source>
        <strain evidence="2">TS8</strain>
        <plasmid evidence="2">pCadTS8_1</plasmid>
    </source>
</reference>
<dbReference type="SUPFAM" id="SSF48208">
    <property type="entry name" value="Six-hairpin glycosidases"/>
    <property type="match status" value="1"/>
</dbReference>
<dbReference type="EMBL" id="CP109966">
    <property type="protein sequence ID" value="WAJ71987.1"/>
    <property type="molecule type" value="Genomic_DNA"/>
</dbReference>
<evidence type="ECO:0000313" key="2">
    <source>
        <dbReference type="EMBL" id="WAJ71987.1"/>
    </source>
</evidence>
<dbReference type="InterPro" id="IPR035396">
    <property type="entry name" value="Bac_rhamnosid6H"/>
</dbReference>
<accession>A0ABY7ARU0</accession>
<dbReference type="Proteomes" id="UP001163726">
    <property type="component" value="Plasmid pCadTS8_1"/>
</dbReference>
<feature type="domain" description="Alpha-L-rhamnosidase six-hairpin glycosidase" evidence="1">
    <location>
        <begin position="393"/>
        <end position="505"/>
    </location>
</feature>
<dbReference type="InterPro" id="IPR008928">
    <property type="entry name" value="6-hairpin_glycosidase_sf"/>
</dbReference>
<keyword evidence="2" id="KW-0614">Plasmid</keyword>
<keyword evidence="3" id="KW-1185">Reference proteome</keyword>
<dbReference type="RefSeq" id="WP_268076705.1">
    <property type="nucleotide sequence ID" value="NZ_CP109966.1"/>
</dbReference>